<feature type="region of interest" description="Disordered" evidence="1">
    <location>
        <begin position="206"/>
        <end position="245"/>
    </location>
</feature>
<gene>
    <name evidence="2" type="ORF">FJT64_017496</name>
</gene>
<accession>A0A6A4WW67</accession>
<evidence type="ECO:0000256" key="1">
    <source>
        <dbReference type="SAM" id="MobiDB-lite"/>
    </source>
</evidence>
<dbReference type="EMBL" id="VIIS01000219">
    <property type="protein sequence ID" value="KAF0311737.1"/>
    <property type="molecule type" value="Genomic_DNA"/>
</dbReference>
<keyword evidence="3" id="KW-1185">Reference proteome</keyword>
<dbReference type="Proteomes" id="UP000440578">
    <property type="component" value="Unassembled WGS sequence"/>
</dbReference>
<sequence length="245" mass="27881">MSFLRTFLRRPLSLEEDLELEEELWEVLLEVGDLAEVWAEELEVSEEEELRPGELWEEREAALSRRLSRSPLPSRPVSSGTTSPRPLWCLLRRRSETASDTSPFSNLSSNPFSNLYSKWFSNRFSFRAHYRSSHSRCSFSHHYSTFTISRPYSRLYINLSSSISRRPDHRSSGTTSPRSWRRGSPCLRPLLNPTLPPPPARSGLWNPFEWSTPAPGATRDPRGATASSAAWNRASAAALQRGNST</sequence>
<feature type="region of interest" description="Disordered" evidence="1">
    <location>
        <begin position="164"/>
        <end position="193"/>
    </location>
</feature>
<dbReference type="AlphaFoldDB" id="A0A6A4WW67"/>
<evidence type="ECO:0000313" key="2">
    <source>
        <dbReference type="EMBL" id="KAF0311736.1"/>
    </source>
</evidence>
<protein>
    <submittedName>
        <fullName evidence="2">Uncharacterized protein</fullName>
    </submittedName>
</protein>
<comment type="caution">
    <text evidence="2">The sequence shown here is derived from an EMBL/GenBank/DDBJ whole genome shotgun (WGS) entry which is preliminary data.</text>
</comment>
<reference evidence="2 3" key="1">
    <citation type="submission" date="2019-07" db="EMBL/GenBank/DDBJ databases">
        <title>Draft genome assembly of a fouling barnacle, Amphibalanus amphitrite (Darwin, 1854): The first reference genome for Thecostraca.</title>
        <authorList>
            <person name="Kim W."/>
        </authorList>
    </citation>
    <scope>NUCLEOTIDE SEQUENCE [LARGE SCALE GENOMIC DNA]</scope>
    <source>
        <strain evidence="2">SNU_AA5</strain>
        <tissue evidence="2">Soma without cirri and trophi</tissue>
    </source>
</reference>
<organism evidence="2 3">
    <name type="scientific">Amphibalanus amphitrite</name>
    <name type="common">Striped barnacle</name>
    <name type="synonym">Balanus amphitrite</name>
    <dbReference type="NCBI Taxonomy" id="1232801"/>
    <lineage>
        <taxon>Eukaryota</taxon>
        <taxon>Metazoa</taxon>
        <taxon>Ecdysozoa</taxon>
        <taxon>Arthropoda</taxon>
        <taxon>Crustacea</taxon>
        <taxon>Multicrustacea</taxon>
        <taxon>Cirripedia</taxon>
        <taxon>Thoracica</taxon>
        <taxon>Thoracicalcarea</taxon>
        <taxon>Balanomorpha</taxon>
        <taxon>Balanoidea</taxon>
        <taxon>Balanidae</taxon>
        <taxon>Amphibalaninae</taxon>
        <taxon>Amphibalanus</taxon>
    </lineage>
</organism>
<evidence type="ECO:0000313" key="3">
    <source>
        <dbReference type="Proteomes" id="UP000440578"/>
    </source>
</evidence>
<proteinExistence type="predicted"/>
<name>A0A6A4WW67_AMPAM</name>
<feature type="compositionally biased region" description="Low complexity" evidence="1">
    <location>
        <begin position="224"/>
        <end position="238"/>
    </location>
</feature>
<dbReference type="EMBL" id="VIIS01000219">
    <property type="protein sequence ID" value="KAF0311736.1"/>
    <property type="molecule type" value="Genomic_DNA"/>
</dbReference>